<evidence type="ECO:0000313" key="2">
    <source>
        <dbReference type="EMBL" id="TFC95328.1"/>
    </source>
</evidence>
<keyword evidence="3" id="KW-1185">Reference proteome</keyword>
<protein>
    <submittedName>
        <fullName evidence="2">OsmC family peroxiredoxin</fullName>
    </submittedName>
</protein>
<dbReference type="PANTHER" id="PTHR35368:SF1">
    <property type="entry name" value="HYDROPEROXIDE REDUCTASE"/>
    <property type="match status" value="1"/>
</dbReference>
<dbReference type="Pfam" id="PF02566">
    <property type="entry name" value="OsmC"/>
    <property type="match status" value="1"/>
</dbReference>
<proteinExistence type="predicted"/>
<feature type="compositionally biased region" description="Low complexity" evidence="1">
    <location>
        <begin position="132"/>
        <end position="144"/>
    </location>
</feature>
<organism evidence="2 3">
    <name type="scientific">Cryobacterium breve</name>
    <dbReference type="NCBI Taxonomy" id="1259258"/>
    <lineage>
        <taxon>Bacteria</taxon>
        <taxon>Bacillati</taxon>
        <taxon>Actinomycetota</taxon>
        <taxon>Actinomycetes</taxon>
        <taxon>Micrococcales</taxon>
        <taxon>Microbacteriaceae</taxon>
        <taxon>Cryobacterium</taxon>
    </lineage>
</organism>
<dbReference type="InterPro" id="IPR015946">
    <property type="entry name" value="KH_dom-like_a/b"/>
</dbReference>
<dbReference type="InterPro" id="IPR052924">
    <property type="entry name" value="OsmC/Ohr_hydroprdx_reductase"/>
</dbReference>
<feature type="compositionally biased region" description="Basic residues" evidence="1">
    <location>
        <begin position="145"/>
        <end position="154"/>
    </location>
</feature>
<evidence type="ECO:0000313" key="3">
    <source>
        <dbReference type="Proteomes" id="UP000298355"/>
    </source>
</evidence>
<dbReference type="SUPFAM" id="SSF82784">
    <property type="entry name" value="OsmC-like"/>
    <property type="match status" value="1"/>
</dbReference>
<comment type="caution">
    <text evidence="2">The sequence shown here is derived from an EMBL/GenBank/DDBJ whole genome shotgun (WGS) entry which is preliminary data.</text>
</comment>
<feature type="region of interest" description="Disordered" evidence="1">
    <location>
        <begin position="128"/>
        <end position="154"/>
    </location>
</feature>
<evidence type="ECO:0000256" key="1">
    <source>
        <dbReference type="SAM" id="MobiDB-lite"/>
    </source>
</evidence>
<dbReference type="RefSeq" id="WP_134364501.1">
    <property type="nucleotide sequence ID" value="NZ_SOGJ01000034.1"/>
</dbReference>
<dbReference type="Proteomes" id="UP000298355">
    <property type="component" value="Unassembled WGS sequence"/>
</dbReference>
<sequence>MGDFSFIIGEPATFGGEDAGPNPVEFALASLAGCMNVVIHLVAKEQGGELRSLQLSITGELDPSRLLALPTESRSGFGGIELIAELDSDSSTEQLDEILRLADLRCPVSGNLATPLPWSYGSLLRPSWNQPSSSGRSTYAARYRASGRRMSRRT</sequence>
<dbReference type="EMBL" id="SOGJ01000034">
    <property type="protein sequence ID" value="TFC95328.1"/>
    <property type="molecule type" value="Genomic_DNA"/>
</dbReference>
<dbReference type="InterPro" id="IPR036102">
    <property type="entry name" value="OsmC/Ohrsf"/>
</dbReference>
<accession>A0ABY2IUN7</accession>
<gene>
    <name evidence="2" type="ORF">E3O65_14855</name>
</gene>
<dbReference type="Gene3D" id="3.30.300.20">
    <property type="match status" value="1"/>
</dbReference>
<name>A0ABY2IUN7_9MICO</name>
<reference evidence="2 3" key="1">
    <citation type="submission" date="2019-03" db="EMBL/GenBank/DDBJ databases">
        <title>Genomics of glacier-inhabiting Cryobacterium strains.</title>
        <authorList>
            <person name="Liu Q."/>
            <person name="Xin Y.-H."/>
        </authorList>
    </citation>
    <scope>NUCLEOTIDE SEQUENCE [LARGE SCALE GENOMIC DNA]</scope>
    <source>
        <strain evidence="2 3">TMT4-23</strain>
    </source>
</reference>
<dbReference type="PANTHER" id="PTHR35368">
    <property type="entry name" value="HYDROPEROXIDE REDUCTASE"/>
    <property type="match status" value="1"/>
</dbReference>
<dbReference type="InterPro" id="IPR003718">
    <property type="entry name" value="OsmC/Ohr_fam"/>
</dbReference>